<feature type="transmembrane region" description="Helical" evidence="1">
    <location>
        <begin position="324"/>
        <end position="345"/>
    </location>
</feature>
<feature type="transmembrane region" description="Helical" evidence="1">
    <location>
        <begin position="178"/>
        <end position="200"/>
    </location>
</feature>
<feature type="transmembrane region" description="Helical" evidence="1">
    <location>
        <begin position="299"/>
        <end position="318"/>
    </location>
</feature>
<evidence type="ECO:0000313" key="3">
    <source>
        <dbReference type="EMBL" id="XCP97259.1"/>
    </source>
</evidence>
<gene>
    <name evidence="3" type="ORF">ABXS70_11390</name>
</gene>
<feature type="transmembrane region" description="Helical" evidence="1">
    <location>
        <begin position="12"/>
        <end position="32"/>
    </location>
</feature>
<keyword evidence="1" id="KW-0472">Membrane</keyword>
<feature type="domain" description="DUF418" evidence="2">
    <location>
        <begin position="199"/>
        <end position="361"/>
    </location>
</feature>
<protein>
    <submittedName>
        <fullName evidence="3">Heparan-alpha-glucosaminide N-acetyltransferase domain-containing protein</fullName>
    </submittedName>
</protein>
<keyword evidence="1" id="KW-0812">Transmembrane</keyword>
<feature type="transmembrane region" description="Helical" evidence="1">
    <location>
        <begin position="134"/>
        <end position="158"/>
    </location>
</feature>
<dbReference type="PANTHER" id="PTHR30590:SF3">
    <property type="entry name" value="HYPOTHETICAL MEMBRANE SPANNING PROTEIN"/>
    <property type="match status" value="1"/>
</dbReference>
<accession>A0AAU8NL61</accession>
<dbReference type="PANTHER" id="PTHR30590">
    <property type="entry name" value="INNER MEMBRANE PROTEIN"/>
    <property type="match status" value="1"/>
</dbReference>
<sequence length="362" mass="40784">MNIYQSNERIFGLDLARALAVIGMILVNYKLAMNAQDAGPVWLQKVTEALEGRASALFVILAGIGVSLMTAKARASGVRELILTAQKTLYRRAAFLFVTGMLLLAIGWSADILHYYAVFLAVAALLLQSTDRKFLLGAAGILVVTIFQLLFLDYSIGWSANYHEYENVWTLSGFTRNLLFNGFHPVFPWLAFFLLGMWLGRKDWLTRKKARTRLLLIAAAAAVFMEMVSRYMMKGLTPLLSSEGARYLFGTKPMPPNLMYFFAAAASALTVLMICIQAAERWRESRWVQTFIRTGQLSLTHYVAHIMVGLAPLQLTGLLENGSIVFSTIYAFIFYAAAAVFSFYWKNHHSRGPLEQLMRRWE</sequence>
<evidence type="ECO:0000256" key="1">
    <source>
        <dbReference type="SAM" id="Phobius"/>
    </source>
</evidence>
<dbReference type="RefSeq" id="WP_366295891.1">
    <property type="nucleotide sequence ID" value="NZ_CP159992.1"/>
</dbReference>
<dbReference type="Pfam" id="PF04235">
    <property type="entry name" value="DUF418"/>
    <property type="match status" value="1"/>
</dbReference>
<name>A0AAU8NL61_9BACL</name>
<organism evidence="3">
    <name type="scientific">Paenibacillus sp. AN1007</name>
    <dbReference type="NCBI Taxonomy" id="3151385"/>
    <lineage>
        <taxon>Bacteria</taxon>
        <taxon>Bacillati</taxon>
        <taxon>Bacillota</taxon>
        <taxon>Bacilli</taxon>
        <taxon>Bacillales</taxon>
        <taxon>Paenibacillaceae</taxon>
        <taxon>Paenibacillus</taxon>
    </lineage>
</organism>
<feature type="transmembrane region" description="Helical" evidence="1">
    <location>
        <begin position="212"/>
        <end position="233"/>
    </location>
</feature>
<evidence type="ECO:0000259" key="2">
    <source>
        <dbReference type="Pfam" id="PF04235"/>
    </source>
</evidence>
<dbReference type="InterPro" id="IPR007349">
    <property type="entry name" value="DUF418"/>
</dbReference>
<feature type="transmembrane region" description="Helical" evidence="1">
    <location>
        <begin position="89"/>
        <end position="106"/>
    </location>
</feature>
<proteinExistence type="predicted"/>
<feature type="transmembrane region" description="Helical" evidence="1">
    <location>
        <begin position="258"/>
        <end position="279"/>
    </location>
</feature>
<feature type="transmembrane region" description="Helical" evidence="1">
    <location>
        <begin position="112"/>
        <end position="127"/>
    </location>
</feature>
<reference evidence="3" key="1">
    <citation type="submission" date="2024-05" db="EMBL/GenBank/DDBJ databases">
        <title>Draft genome assemblies of 36 bacteria isolated from hibernating arctic ground squirrels.</title>
        <authorList>
            <person name="McKee H."/>
            <person name="Mullen L."/>
            <person name="Drown D.M."/>
            <person name="Duddleston K.N."/>
        </authorList>
    </citation>
    <scope>NUCLEOTIDE SEQUENCE</scope>
    <source>
        <strain evidence="3">AN1007</strain>
    </source>
</reference>
<keyword evidence="1" id="KW-1133">Transmembrane helix</keyword>
<dbReference type="AlphaFoldDB" id="A0AAU8NL61"/>
<dbReference type="EMBL" id="CP159992">
    <property type="protein sequence ID" value="XCP97259.1"/>
    <property type="molecule type" value="Genomic_DNA"/>
</dbReference>
<feature type="transmembrane region" description="Helical" evidence="1">
    <location>
        <begin position="52"/>
        <end position="69"/>
    </location>
</feature>
<dbReference type="InterPro" id="IPR052529">
    <property type="entry name" value="Bact_Transport_Assoc"/>
</dbReference>